<proteinExistence type="inferred from homology"/>
<feature type="domain" description="Peptidase M3A/M3B catalytic" evidence="7">
    <location>
        <begin position="204"/>
        <end position="585"/>
    </location>
</feature>
<protein>
    <recommendedName>
        <fullName evidence="7">Peptidase M3A/M3B catalytic domain-containing protein</fullName>
    </recommendedName>
</protein>
<dbReference type="Gene3D" id="1.10.1370.20">
    <property type="entry name" value="Oligoendopeptidase f, C-terminal domain"/>
    <property type="match status" value="1"/>
</dbReference>
<organism evidence="8 9">
    <name type="scientific">Candidatus Dojkabacteria bacterium</name>
    <dbReference type="NCBI Taxonomy" id="2099670"/>
    <lineage>
        <taxon>Bacteria</taxon>
        <taxon>Candidatus Dojkabacteria</taxon>
    </lineage>
</organism>
<dbReference type="SUPFAM" id="SSF55486">
    <property type="entry name" value="Metalloproteases ('zincins'), catalytic domain"/>
    <property type="match status" value="1"/>
</dbReference>
<evidence type="ECO:0000256" key="1">
    <source>
        <dbReference type="ARBA" id="ARBA00022670"/>
    </source>
</evidence>
<evidence type="ECO:0000259" key="7">
    <source>
        <dbReference type="Pfam" id="PF01432"/>
    </source>
</evidence>
<keyword evidence="3 6" id="KW-0378">Hydrolase</keyword>
<comment type="caution">
    <text evidence="8">The sequence shown here is derived from an EMBL/GenBank/DDBJ whole genome shotgun (WGS) entry which is preliminary data.</text>
</comment>
<dbReference type="Proteomes" id="UP000269410">
    <property type="component" value="Unassembled WGS sequence"/>
</dbReference>
<evidence type="ECO:0000256" key="6">
    <source>
        <dbReference type="RuleBase" id="RU003435"/>
    </source>
</evidence>
<dbReference type="InterPro" id="IPR042088">
    <property type="entry name" value="OligoPept_F_C"/>
</dbReference>
<dbReference type="EMBL" id="RFKV01000100">
    <property type="protein sequence ID" value="RMD76757.1"/>
    <property type="molecule type" value="Genomic_DNA"/>
</dbReference>
<dbReference type="GO" id="GO:0004222">
    <property type="term" value="F:metalloendopeptidase activity"/>
    <property type="evidence" value="ECO:0007669"/>
    <property type="project" value="InterPro"/>
</dbReference>
<evidence type="ECO:0000313" key="9">
    <source>
        <dbReference type="Proteomes" id="UP000269410"/>
    </source>
</evidence>
<evidence type="ECO:0000313" key="8">
    <source>
        <dbReference type="EMBL" id="RMD76757.1"/>
    </source>
</evidence>
<evidence type="ECO:0000256" key="2">
    <source>
        <dbReference type="ARBA" id="ARBA00022723"/>
    </source>
</evidence>
<sequence length="605" mass="71063">MKNNDFNWDLNQIYQSIHDPRIDQEIEMIEKKWREFGSKYKALSEKLKTDKDLLKESLVEYTKLVEEVGLGNDQIFYLTLKNSIDLENAEIRARINKIREQIVRIHSQFVEFFILEIGKVPDELQKIILSDVNFKDYHTLLRRIWRTSKYNLSEAEERMFYIVSKTSSDNWADMGSTLRSTVNRLVLTDEGRKRLTLSEMSKYADSKNEKVRKSIFFGAKKINKELRQAAEFELNSILEFKRNIEDLRGIDDPEFYRLSSDDIEKEIVNTLIQAVEENFQISQRYYKLKAKVLGSKKLKPWNLNVDLDKLDHRFVDVDQKFPFERTVEIVGRTLKSLDDVFYEIFIDAISEHRLDAFPKRGKRGGAFCANSSKKTKSFILMNTTESILDVMTLAHECGHMIHNELGKTVLEIYYSNSLTTAEVSSIFFEDFAFRNAFFETEKESYAMFARRMAKIQDEIASVFLQISGYKFERQIHSIAKQKGYISAKEMDEIMLSELKGVYGDITDLKSRSDRWITWPHLRRPFYVYSYASGLLISKVLQSIVHENLSNLEKVKHFMKLSNSLSPKEIFEQIGLDISKKAFWEIGISEIKRELEEMEIMWDKIS</sequence>
<keyword evidence="2 6" id="KW-0479">Metal-binding</keyword>
<evidence type="ECO:0000256" key="5">
    <source>
        <dbReference type="ARBA" id="ARBA00023049"/>
    </source>
</evidence>
<evidence type="ECO:0000256" key="3">
    <source>
        <dbReference type="ARBA" id="ARBA00022801"/>
    </source>
</evidence>
<comment type="similarity">
    <text evidence="6">Belongs to the peptidase M3 family.</text>
</comment>
<keyword evidence="4 6" id="KW-0862">Zinc</keyword>
<name>A0A3M0YZK6_9BACT</name>
<evidence type="ECO:0000256" key="4">
    <source>
        <dbReference type="ARBA" id="ARBA00022833"/>
    </source>
</evidence>
<dbReference type="Pfam" id="PF01432">
    <property type="entry name" value="Peptidase_M3"/>
    <property type="match status" value="1"/>
</dbReference>
<dbReference type="GO" id="GO:0006508">
    <property type="term" value="P:proteolysis"/>
    <property type="evidence" value="ECO:0007669"/>
    <property type="project" value="UniProtKB-KW"/>
</dbReference>
<dbReference type="InterPro" id="IPR001567">
    <property type="entry name" value="Pept_M3A_M3B_dom"/>
</dbReference>
<accession>A0A3M0YZK6</accession>
<dbReference type="AlphaFoldDB" id="A0A3M0YZK6"/>
<dbReference type="Gene3D" id="1.20.140.70">
    <property type="entry name" value="Oligopeptidase f, N-terminal domain"/>
    <property type="match status" value="1"/>
</dbReference>
<keyword evidence="5 6" id="KW-0482">Metalloprotease</keyword>
<gene>
    <name evidence="8" type="ORF">D6810_03055</name>
</gene>
<reference evidence="8 9" key="1">
    <citation type="submission" date="2018-10" db="EMBL/GenBank/DDBJ databases">
        <title>Thermophilic Lithotrophy and Phototrophy in an Intertidal, Iron-rich, Geothermal Spring.</title>
        <authorList>
            <person name="Ward L.M."/>
            <person name="Idei A."/>
            <person name="Nakagawa M."/>
            <person name="Ueno Y."/>
            <person name="Fischer W."/>
            <person name="Mcglynn S.E."/>
        </authorList>
    </citation>
    <scope>NUCLEOTIDE SEQUENCE [LARGE SCALE GENOMIC DNA]</scope>
    <source>
        <strain evidence="8">J137</strain>
    </source>
</reference>
<comment type="cofactor">
    <cofactor evidence="6">
        <name>Zn(2+)</name>
        <dbReference type="ChEBI" id="CHEBI:29105"/>
    </cofactor>
    <text evidence="6">Binds 1 zinc ion.</text>
</comment>
<dbReference type="GO" id="GO:0046872">
    <property type="term" value="F:metal ion binding"/>
    <property type="evidence" value="ECO:0007669"/>
    <property type="project" value="UniProtKB-UniRule"/>
</dbReference>
<keyword evidence="1 6" id="KW-0645">Protease</keyword>